<evidence type="ECO:0000256" key="1">
    <source>
        <dbReference type="SAM" id="MobiDB-lite"/>
    </source>
</evidence>
<evidence type="ECO:0000313" key="9">
    <source>
        <dbReference type="Proteomes" id="UP000039217"/>
    </source>
</evidence>
<feature type="region of interest" description="Disordered" evidence="1">
    <location>
        <begin position="1"/>
        <end position="22"/>
    </location>
</feature>
<dbReference type="EMBL" id="CQQC01000827">
    <property type="protein sequence ID" value="CNV43919.1"/>
    <property type="molecule type" value="Genomic_DNA"/>
</dbReference>
<evidence type="ECO:0000313" key="14">
    <source>
        <dbReference type="Proteomes" id="UP000048600"/>
    </source>
</evidence>
<dbReference type="EMBL" id="CSAJ01000653">
    <property type="protein sequence ID" value="COX02001.1"/>
    <property type="molecule type" value="Genomic_DNA"/>
</dbReference>
<dbReference type="EMBL" id="CNGE01000375">
    <property type="protein sequence ID" value="CKS61000.1"/>
    <property type="molecule type" value="Genomic_DNA"/>
</dbReference>
<dbReference type="EMBL" id="CHKL01000321">
    <property type="protein sequence ID" value="COW51909.1"/>
    <property type="molecule type" value="Genomic_DNA"/>
</dbReference>
<evidence type="ECO:0000313" key="3">
    <source>
        <dbReference type="EMBL" id="CFE64667.1"/>
    </source>
</evidence>
<dbReference type="EMBL" id="CFOH01000656">
    <property type="protein sequence ID" value="CFE64667.1"/>
    <property type="molecule type" value="Genomic_DNA"/>
</dbReference>
<gene>
    <name evidence="5" type="ORF">ERS007661_02384</name>
    <name evidence="6" type="ORF">ERS007679_03354</name>
    <name evidence="2" type="ORF">ERS007681_01697</name>
    <name evidence="3" type="ORF">ERS007688_03206</name>
    <name evidence="8" type="ORF">ERS007720_03754</name>
    <name evidence="7" type="ORF">ERS007741_02640</name>
    <name evidence="4" type="ORF">ERS027646_02164</name>
</gene>
<dbReference type="Proteomes" id="UP000039217">
    <property type="component" value="Unassembled WGS sequence"/>
</dbReference>
<organism evidence="3 12">
    <name type="scientific">Mycobacterium tuberculosis</name>
    <dbReference type="NCBI Taxonomy" id="1773"/>
    <lineage>
        <taxon>Bacteria</taxon>
        <taxon>Bacillati</taxon>
        <taxon>Actinomycetota</taxon>
        <taxon>Actinomycetes</taxon>
        <taxon>Mycobacteriales</taxon>
        <taxon>Mycobacteriaceae</taxon>
        <taxon>Mycobacterium</taxon>
        <taxon>Mycobacterium tuberculosis complex</taxon>
    </lineage>
</organism>
<evidence type="ECO:0000313" key="6">
    <source>
        <dbReference type="EMBL" id="COW19894.1"/>
    </source>
</evidence>
<reference evidence="9 10" key="1">
    <citation type="submission" date="2015-03" db="EMBL/GenBank/DDBJ databases">
        <authorList>
            <consortium name="Pathogen Informatics"/>
        </authorList>
    </citation>
    <scope>NUCLEOTIDE SEQUENCE [LARGE SCALE GENOMIC DNA]</scope>
    <source>
        <strain evidence="4 15">Bir 172</strain>
        <strain evidence="5 9">D00501624</strain>
        <strain evidence="6 11">G09801536</strain>
        <strain evidence="2 13">G09901357</strain>
        <strain evidence="3 12">H09601792</strain>
        <strain evidence="8 10">M09401471</strain>
        <strain evidence="7 14">P00601463</strain>
    </source>
</reference>
<protein>
    <submittedName>
        <fullName evidence="3">Uncharacterized protein</fullName>
    </submittedName>
</protein>
<evidence type="ECO:0000313" key="7">
    <source>
        <dbReference type="EMBL" id="COW51909.1"/>
    </source>
</evidence>
<dbReference type="Proteomes" id="UP000048948">
    <property type="component" value="Unassembled WGS sequence"/>
</dbReference>
<dbReference type="Proteomes" id="UP000048600">
    <property type="component" value="Unassembled WGS sequence"/>
</dbReference>
<evidence type="ECO:0000313" key="15">
    <source>
        <dbReference type="Proteomes" id="UP000048948"/>
    </source>
</evidence>
<accession>A0A654TR92</accession>
<evidence type="ECO:0000313" key="8">
    <source>
        <dbReference type="EMBL" id="COX02001.1"/>
    </source>
</evidence>
<dbReference type="Proteomes" id="UP000044938">
    <property type="component" value="Unassembled WGS sequence"/>
</dbReference>
<evidence type="ECO:0000313" key="12">
    <source>
        <dbReference type="Proteomes" id="UP000046947"/>
    </source>
</evidence>
<dbReference type="Proteomes" id="UP000045842">
    <property type="component" value="Unassembled WGS sequence"/>
</dbReference>
<evidence type="ECO:0000313" key="2">
    <source>
        <dbReference type="EMBL" id="CFE39317.1"/>
    </source>
</evidence>
<dbReference type="Proteomes" id="UP000048289">
    <property type="component" value="Unassembled WGS sequence"/>
</dbReference>
<evidence type="ECO:0000313" key="5">
    <source>
        <dbReference type="EMBL" id="CNV43919.1"/>
    </source>
</evidence>
<evidence type="ECO:0000313" key="11">
    <source>
        <dbReference type="Proteomes" id="UP000045842"/>
    </source>
</evidence>
<evidence type="ECO:0000313" key="10">
    <source>
        <dbReference type="Proteomes" id="UP000044938"/>
    </source>
</evidence>
<dbReference type="Proteomes" id="UP000046947">
    <property type="component" value="Unassembled WGS sequence"/>
</dbReference>
<feature type="region of interest" description="Disordered" evidence="1">
    <location>
        <begin position="68"/>
        <end position="90"/>
    </location>
</feature>
<evidence type="ECO:0000313" key="4">
    <source>
        <dbReference type="EMBL" id="CKS61000.1"/>
    </source>
</evidence>
<dbReference type="EMBL" id="CFOE01000183">
    <property type="protein sequence ID" value="CFE39317.1"/>
    <property type="molecule type" value="Genomic_DNA"/>
</dbReference>
<dbReference type="EMBL" id="CSAD01000597">
    <property type="protein sequence ID" value="COW19894.1"/>
    <property type="molecule type" value="Genomic_DNA"/>
</dbReference>
<dbReference type="AlphaFoldDB" id="A0A654TR92"/>
<name>A0A654TR92_MYCTX</name>
<proteinExistence type="predicted"/>
<sequence>MPKTAARSSGLPAATPLGTDRLESPVNSAGAAMCCSHIPSLPTRCRRNASWWLTTAVSTARISGSPILGSRRRISGTRQRPVSRNPRSRKYVTLGGTAGFACASGGFANPLDANDASTAAVSEARVGYS</sequence>
<evidence type="ECO:0000313" key="13">
    <source>
        <dbReference type="Proteomes" id="UP000048289"/>
    </source>
</evidence>